<accession>A0A133V6K0</accession>
<sequence>MEKERLRVPERPPEERIKDFDEVSLGYDQESARKEAERCLQCPKSPCVGGCPVEIDIPRFIQLIAEGKFEESLRVLKEYNVLPAVTGRVCPQEEQCEVVCTMGKKGDPINIGKLERFVADYSREKGLERFPEVKKDREKRVAVIGSGPSGLTCATDLAREGYGVVIYEALHKPGGVLRYGIPEFRLPNETVDYELEFLEKLGVEIRVNRIVGQNVFIEEIRKEYDAVYVATGAGAPRFLGVEGEDLNNIFSANEFLTRNNLMKAYKFPEYDTPIPHLEKVAVIGGGNVAMDSARTALRLGAESHIVYRRTIEQAPARDEEIEHAREEGVHFDLLRNPVRFIGEDGWLSSIELVKMRLGELDESGRRKPIPVEGSEYVEDFDGAIIAIGQTPNKVFYQNAPGLKVKSWGGIIIDDFLETSLDGVFAGGDAVSGAATVILAMGDGRKAAKSIREYLEE</sequence>
<dbReference type="Pfam" id="PF14691">
    <property type="entry name" value="Fer4_20"/>
    <property type="match status" value="1"/>
</dbReference>
<dbReference type="PRINTS" id="PR00368">
    <property type="entry name" value="FADPNR"/>
</dbReference>
<dbReference type="PRINTS" id="PR00411">
    <property type="entry name" value="PNDRDTASEI"/>
</dbReference>
<name>A0A133V6K0_9EURY</name>
<dbReference type="InterPro" id="IPR028261">
    <property type="entry name" value="DPD_II"/>
</dbReference>
<evidence type="ECO:0000313" key="4">
    <source>
        <dbReference type="Proteomes" id="UP000070400"/>
    </source>
</evidence>
<feature type="domain" description="FAD/NAD(P)-binding" evidence="1">
    <location>
        <begin position="140"/>
        <end position="443"/>
    </location>
</feature>
<evidence type="ECO:0000313" key="3">
    <source>
        <dbReference type="EMBL" id="KXB02064.1"/>
    </source>
</evidence>
<dbReference type="InterPro" id="IPR036188">
    <property type="entry name" value="FAD/NAD-bd_sf"/>
</dbReference>
<dbReference type="Proteomes" id="UP000070400">
    <property type="component" value="Unassembled WGS sequence"/>
</dbReference>
<dbReference type="PATRIC" id="fig|1698273.3.peg.423"/>
<dbReference type="SUPFAM" id="SSF51971">
    <property type="entry name" value="Nucleotide-binding domain"/>
    <property type="match status" value="1"/>
</dbReference>
<proteinExistence type="predicted"/>
<dbReference type="SUPFAM" id="SSF46548">
    <property type="entry name" value="alpha-helical ferredoxin"/>
    <property type="match status" value="1"/>
</dbReference>
<evidence type="ECO:0000259" key="1">
    <source>
        <dbReference type="Pfam" id="PF07992"/>
    </source>
</evidence>
<dbReference type="GO" id="GO:0051536">
    <property type="term" value="F:iron-sulfur cluster binding"/>
    <property type="evidence" value="ECO:0007669"/>
    <property type="project" value="InterPro"/>
</dbReference>
<dbReference type="GO" id="GO:0016491">
    <property type="term" value="F:oxidoreductase activity"/>
    <property type="evidence" value="ECO:0007669"/>
    <property type="project" value="InterPro"/>
</dbReference>
<comment type="caution">
    <text evidence="3">The sequence shown here is derived from an EMBL/GenBank/DDBJ whole genome shotgun (WGS) entry which is preliminary data.</text>
</comment>
<dbReference type="PANTHER" id="PTHR42783:SF3">
    <property type="entry name" value="GLUTAMATE SYNTHASE [NADPH] SMALL CHAIN-RELATED"/>
    <property type="match status" value="1"/>
</dbReference>
<dbReference type="EMBL" id="LHXX01000027">
    <property type="protein sequence ID" value="KXB02064.1"/>
    <property type="molecule type" value="Genomic_DNA"/>
</dbReference>
<keyword evidence="4" id="KW-1185">Reference proteome</keyword>
<reference evidence="3 4" key="1">
    <citation type="journal article" date="2016" name="Sci. Rep.">
        <title>Metabolic traits of an uncultured archaeal lineage -MSBL1- from brine pools of the Red Sea.</title>
        <authorList>
            <person name="Mwirichia R."/>
            <person name="Alam I."/>
            <person name="Rashid M."/>
            <person name="Vinu M."/>
            <person name="Ba-Alawi W."/>
            <person name="Anthony Kamau A."/>
            <person name="Kamanda Ngugi D."/>
            <person name="Goker M."/>
            <person name="Klenk H.P."/>
            <person name="Bajic V."/>
            <person name="Stingl U."/>
        </authorList>
    </citation>
    <scope>NUCLEOTIDE SEQUENCE [LARGE SCALE GENOMIC DNA]</scope>
    <source>
        <strain evidence="3">SCGC-AAA261D19</strain>
    </source>
</reference>
<dbReference type="InterPro" id="IPR023753">
    <property type="entry name" value="FAD/NAD-binding_dom"/>
</dbReference>
<dbReference type="Gene3D" id="1.10.1060.10">
    <property type="entry name" value="Alpha-helical ferredoxin"/>
    <property type="match status" value="1"/>
</dbReference>
<feature type="domain" description="Dihydroprymidine dehydrogenase" evidence="2">
    <location>
        <begin position="16"/>
        <end position="126"/>
    </location>
</feature>
<dbReference type="Gene3D" id="3.40.50.720">
    <property type="entry name" value="NAD(P)-binding Rossmann-like Domain"/>
    <property type="match status" value="1"/>
</dbReference>
<dbReference type="InterPro" id="IPR009051">
    <property type="entry name" value="Helical_ferredxn"/>
</dbReference>
<gene>
    <name evidence="3" type="ORF">AKJ43_02570</name>
</gene>
<dbReference type="InterPro" id="IPR006004">
    <property type="entry name" value="SudA-like"/>
</dbReference>
<protein>
    <submittedName>
        <fullName evidence="3">Dihydropyrimidine dehydrogenase</fullName>
    </submittedName>
</protein>
<organism evidence="3 4">
    <name type="scientific">candidate division MSBL1 archaeon SCGC-AAA261D19</name>
    <dbReference type="NCBI Taxonomy" id="1698273"/>
    <lineage>
        <taxon>Archaea</taxon>
        <taxon>Methanobacteriati</taxon>
        <taxon>Methanobacteriota</taxon>
        <taxon>candidate division MSBL1</taxon>
    </lineage>
</organism>
<evidence type="ECO:0000259" key="2">
    <source>
        <dbReference type="Pfam" id="PF14691"/>
    </source>
</evidence>
<dbReference type="Pfam" id="PF07992">
    <property type="entry name" value="Pyr_redox_2"/>
    <property type="match status" value="1"/>
</dbReference>
<dbReference type="PANTHER" id="PTHR42783">
    <property type="entry name" value="GLUTAMATE SYNTHASE [NADPH] SMALL CHAIN"/>
    <property type="match status" value="1"/>
</dbReference>
<dbReference type="NCBIfam" id="TIGR01316">
    <property type="entry name" value="gltA"/>
    <property type="match status" value="1"/>
</dbReference>
<dbReference type="AlphaFoldDB" id="A0A133V6K0"/>
<dbReference type="Gene3D" id="3.50.50.60">
    <property type="entry name" value="FAD/NAD(P)-binding domain"/>
    <property type="match status" value="2"/>
</dbReference>